<evidence type="ECO:0000256" key="1">
    <source>
        <dbReference type="SAM" id="SignalP"/>
    </source>
</evidence>
<reference evidence="2" key="1">
    <citation type="submission" date="2022-01" db="EMBL/GenBank/DDBJ databases">
        <authorList>
            <person name="King R."/>
        </authorList>
    </citation>
    <scope>NUCLEOTIDE SEQUENCE</scope>
</reference>
<feature type="chain" id="PRO_5040162921" evidence="1">
    <location>
        <begin position="18"/>
        <end position="197"/>
    </location>
</feature>
<keyword evidence="1" id="KW-0732">Signal</keyword>
<dbReference type="AlphaFoldDB" id="A0A9N9WSY3"/>
<feature type="signal peptide" evidence="1">
    <location>
        <begin position="1"/>
        <end position="17"/>
    </location>
</feature>
<organism evidence="2 3">
    <name type="scientific">Chironomus riparius</name>
    <dbReference type="NCBI Taxonomy" id="315576"/>
    <lineage>
        <taxon>Eukaryota</taxon>
        <taxon>Metazoa</taxon>
        <taxon>Ecdysozoa</taxon>
        <taxon>Arthropoda</taxon>
        <taxon>Hexapoda</taxon>
        <taxon>Insecta</taxon>
        <taxon>Pterygota</taxon>
        <taxon>Neoptera</taxon>
        <taxon>Endopterygota</taxon>
        <taxon>Diptera</taxon>
        <taxon>Nematocera</taxon>
        <taxon>Chironomoidea</taxon>
        <taxon>Chironomidae</taxon>
        <taxon>Chironominae</taxon>
        <taxon>Chironomus</taxon>
    </lineage>
</organism>
<dbReference type="EMBL" id="OU895878">
    <property type="protein sequence ID" value="CAG9804048.1"/>
    <property type="molecule type" value="Genomic_DNA"/>
</dbReference>
<evidence type="ECO:0000313" key="2">
    <source>
        <dbReference type="EMBL" id="CAG9804048.1"/>
    </source>
</evidence>
<evidence type="ECO:0000313" key="3">
    <source>
        <dbReference type="Proteomes" id="UP001153620"/>
    </source>
</evidence>
<dbReference type="Proteomes" id="UP001153620">
    <property type="component" value="Chromosome 2"/>
</dbReference>
<protein>
    <submittedName>
        <fullName evidence="2">Uncharacterized protein</fullName>
    </submittedName>
</protein>
<accession>A0A9N9WSY3</accession>
<keyword evidence="3" id="KW-1185">Reference proteome</keyword>
<proteinExistence type="predicted"/>
<reference evidence="2" key="2">
    <citation type="submission" date="2022-10" db="EMBL/GenBank/DDBJ databases">
        <authorList>
            <consortium name="ENA_rothamsted_submissions"/>
            <consortium name="culmorum"/>
            <person name="King R."/>
        </authorList>
    </citation>
    <scope>NUCLEOTIDE SEQUENCE</scope>
</reference>
<gene>
    <name evidence="2" type="ORF">CHIRRI_LOCUS6943</name>
</gene>
<sequence>MFLKISFLSVLFAVAFCMPQNIEKESTTQKIETSSVVANKPAYSSQADIKKDKKSQGNLSNVSFGFLQTVRKEWKCADGQCQEQTTKCKNGKCEYVENRFKSNNYQPEVPQLAPIPFPSFNFAEFFNSFAFPKVDLESFFNFDNFGLMDSVVDTKNSDYYFTDAKIISSKCKNKECVISTKNCTNGKCNEVSERRSF</sequence>
<name>A0A9N9WSY3_9DIPT</name>
<dbReference type="OrthoDB" id="10486999at2759"/>